<evidence type="ECO:0000259" key="2">
    <source>
        <dbReference type="Pfam" id="PF07699"/>
    </source>
</evidence>
<protein>
    <recommendedName>
        <fullName evidence="6">Leucine-rich repeat-containing N-terminal plant-type domain-containing protein</fullName>
    </recommendedName>
</protein>
<dbReference type="Proteomes" id="UP001141327">
    <property type="component" value="Unassembled WGS sequence"/>
</dbReference>
<dbReference type="Pfam" id="PF08263">
    <property type="entry name" value="LRRNT_2"/>
    <property type="match status" value="1"/>
</dbReference>
<dbReference type="PANTHER" id="PTHR48007:SF4">
    <property type="entry name" value="LEUCINE-RICH REPEAT RECEPTOR-LIKE PROTEIN KINASE PXC1"/>
    <property type="match status" value="1"/>
</dbReference>
<proteinExistence type="predicted"/>
<dbReference type="InterPro" id="IPR046959">
    <property type="entry name" value="PRK1-6/SRF4-like"/>
</dbReference>
<keyword evidence="5" id="KW-1185">Reference proteome</keyword>
<name>A0ABQ8ULE7_9EUKA</name>
<reference evidence="4" key="1">
    <citation type="journal article" date="2022" name="bioRxiv">
        <title>Genomics of Preaxostyla Flagellates Illuminates Evolutionary Transitions and the Path Towards Mitochondrial Loss.</title>
        <authorList>
            <person name="Novak L.V.F."/>
            <person name="Treitli S.C."/>
            <person name="Pyrih J."/>
            <person name="Halakuc P."/>
            <person name="Pipaliya S.V."/>
            <person name="Vacek V."/>
            <person name="Brzon O."/>
            <person name="Soukal P."/>
            <person name="Eme L."/>
            <person name="Dacks J.B."/>
            <person name="Karnkowska A."/>
            <person name="Elias M."/>
            <person name="Hampl V."/>
        </authorList>
    </citation>
    <scope>NUCLEOTIDE SEQUENCE</scope>
    <source>
        <strain evidence="4">RCP-MX</strain>
    </source>
</reference>
<dbReference type="SUPFAM" id="SSF52058">
    <property type="entry name" value="L domain-like"/>
    <property type="match status" value="1"/>
</dbReference>
<gene>
    <name evidence="4" type="ORF">PAPYR_3731</name>
</gene>
<dbReference type="Pfam" id="PF07699">
    <property type="entry name" value="Ephrin_rec_like"/>
    <property type="match status" value="1"/>
</dbReference>
<sequence>MVKENGTDGLFDTGKYLLSHQSNQMRALALFVGFCVSSVLANIDPDEKETLLQFYNNNGGPGWFRRANWASSSDPCDENNGWEGVYCSENTTTGFQHVLGLDFDSNNVQGDLPTFLRGLGSIEALNLETNNITGIFNFMVFLCELPLKVLALKENHLQGSVPICLDDLQTLSAVTLSNNELEGSMSPFEHISSLIYLDLANNLFSGDLVVFDHYPMLVYFNVAYNQLHGTIDHSFSKLSKIQYFNVSHNEFSGEIPKMPTFLATGVVDLSGNSWQCPIPNSALYATASCAYCAPGYAPNTDRTCQPCRAGQATNGSLPCTPCPAGTFAPSAMSAFCSQCPTASFSFTVRSGSSDCISSFILIQFIFISIAMTVGLLAIVFLWLVRRRVNKAFNLTPLLTQEEREAQRM</sequence>
<keyword evidence="1" id="KW-0812">Transmembrane</keyword>
<dbReference type="InterPro" id="IPR032675">
    <property type="entry name" value="LRR_dom_sf"/>
</dbReference>
<dbReference type="SUPFAM" id="SSF57184">
    <property type="entry name" value="Growth factor receptor domain"/>
    <property type="match status" value="1"/>
</dbReference>
<evidence type="ECO:0008006" key="6">
    <source>
        <dbReference type="Google" id="ProtNLM"/>
    </source>
</evidence>
<dbReference type="InterPro" id="IPR013210">
    <property type="entry name" value="LRR_N_plant-typ"/>
</dbReference>
<dbReference type="PANTHER" id="PTHR48007">
    <property type="entry name" value="LEUCINE-RICH REPEAT RECEPTOR-LIKE PROTEIN KINASE PXC1"/>
    <property type="match status" value="1"/>
</dbReference>
<dbReference type="SMART" id="SM01411">
    <property type="entry name" value="Ephrin_rec_like"/>
    <property type="match status" value="1"/>
</dbReference>
<dbReference type="Gene3D" id="2.10.50.10">
    <property type="entry name" value="Tumor Necrosis Factor Receptor, subunit A, domain 2"/>
    <property type="match status" value="1"/>
</dbReference>
<feature type="domain" description="Tyrosine-protein kinase ephrin type A/B receptor-like" evidence="2">
    <location>
        <begin position="314"/>
        <end position="352"/>
    </location>
</feature>
<evidence type="ECO:0000259" key="3">
    <source>
        <dbReference type="Pfam" id="PF08263"/>
    </source>
</evidence>
<keyword evidence="1" id="KW-1133">Transmembrane helix</keyword>
<comment type="caution">
    <text evidence="4">The sequence shown here is derived from an EMBL/GenBank/DDBJ whole genome shotgun (WGS) entry which is preliminary data.</text>
</comment>
<dbReference type="InterPro" id="IPR011641">
    <property type="entry name" value="Tyr-kin_ephrin_A/B_rcpt-like"/>
</dbReference>
<accession>A0ABQ8ULE7</accession>
<dbReference type="Gene3D" id="3.80.10.10">
    <property type="entry name" value="Ribonuclease Inhibitor"/>
    <property type="match status" value="1"/>
</dbReference>
<dbReference type="EMBL" id="JAPMOS010000015">
    <property type="protein sequence ID" value="KAJ4460019.1"/>
    <property type="molecule type" value="Genomic_DNA"/>
</dbReference>
<dbReference type="InterPro" id="IPR009030">
    <property type="entry name" value="Growth_fac_rcpt_cys_sf"/>
</dbReference>
<feature type="domain" description="Leucine-rich repeat-containing N-terminal plant-type" evidence="3">
    <location>
        <begin position="45"/>
        <end position="88"/>
    </location>
</feature>
<evidence type="ECO:0000313" key="4">
    <source>
        <dbReference type="EMBL" id="KAJ4460019.1"/>
    </source>
</evidence>
<keyword evidence="1" id="KW-0472">Membrane</keyword>
<evidence type="ECO:0000256" key="1">
    <source>
        <dbReference type="SAM" id="Phobius"/>
    </source>
</evidence>
<feature type="transmembrane region" description="Helical" evidence="1">
    <location>
        <begin position="359"/>
        <end position="384"/>
    </location>
</feature>
<organism evidence="4 5">
    <name type="scientific">Paratrimastix pyriformis</name>
    <dbReference type="NCBI Taxonomy" id="342808"/>
    <lineage>
        <taxon>Eukaryota</taxon>
        <taxon>Metamonada</taxon>
        <taxon>Preaxostyla</taxon>
        <taxon>Paratrimastigidae</taxon>
        <taxon>Paratrimastix</taxon>
    </lineage>
</organism>
<evidence type="ECO:0000313" key="5">
    <source>
        <dbReference type="Proteomes" id="UP001141327"/>
    </source>
</evidence>